<dbReference type="Proteomes" id="UP000274922">
    <property type="component" value="Unassembled WGS sequence"/>
</dbReference>
<dbReference type="InterPro" id="IPR000073">
    <property type="entry name" value="AB_hydrolase_1"/>
</dbReference>
<dbReference type="InterPro" id="IPR029058">
    <property type="entry name" value="AB_hydrolase_fold"/>
</dbReference>
<evidence type="ECO:0000259" key="1">
    <source>
        <dbReference type="Pfam" id="PF12697"/>
    </source>
</evidence>
<name>A0A4P9XDW8_9FUNG</name>
<keyword evidence="3" id="KW-1185">Reference proteome</keyword>
<dbReference type="AlphaFoldDB" id="A0A4P9XDW8"/>
<sequence length="381" mass="42784">MSSPSVSELPAQIRAPAPAWAPAPATAVRPPLVFARPRFTNTIIQGQEGTRFRLSVNVYRNPDPQALRIANTVVLMAHANGLHKELWEPLINQAWTARNQGRSGGAPHIAAFIAWDVRCQGDSAPLNPASSEDPDRWSWVDIAQDGLAVWQWVQQVVPAAQRRFVLGVGHSMGANSLLQMSMMKPQLFRHLYLYEPCGPVWGDSEEDLATRPLEDFSMSVAAARRHCWYPSRDAAYTMLRRKPFFRNWTDLHFSLWLEYGLRPGVNRNGEPGFVTKTTPNDEAKTFLGVGPYNMLDQLRTSFATPSTVWAGSESFFCKMGSVNTDPKIRNTIHFIAAQMERSTVVDLEDASHMLPFEHMGYDPCTTYFLDHSSKIAWAPKL</sequence>
<gene>
    <name evidence="2" type="ORF">CXG81DRAFT_16803</name>
</gene>
<protein>
    <recommendedName>
        <fullName evidence="1">AB hydrolase-1 domain-containing protein</fullName>
    </recommendedName>
</protein>
<evidence type="ECO:0000313" key="2">
    <source>
        <dbReference type="EMBL" id="RKP03705.1"/>
    </source>
</evidence>
<feature type="domain" description="AB hydrolase-1" evidence="1">
    <location>
        <begin position="74"/>
        <end position="358"/>
    </location>
</feature>
<organism evidence="2 3">
    <name type="scientific">Caulochytrium protostelioides</name>
    <dbReference type="NCBI Taxonomy" id="1555241"/>
    <lineage>
        <taxon>Eukaryota</taxon>
        <taxon>Fungi</taxon>
        <taxon>Fungi incertae sedis</taxon>
        <taxon>Chytridiomycota</taxon>
        <taxon>Chytridiomycota incertae sedis</taxon>
        <taxon>Chytridiomycetes</taxon>
        <taxon>Caulochytriales</taxon>
        <taxon>Caulochytriaceae</taxon>
        <taxon>Caulochytrium</taxon>
    </lineage>
</organism>
<dbReference type="Gene3D" id="3.40.50.1820">
    <property type="entry name" value="alpha/beta hydrolase"/>
    <property type="match status" value="1"/>
</dbReference>
<dbReference type="EMBL" id="ML014119">
    <property type="protein sequence ID" value="RKP03705.1"/>
    <property type="molecule type" value="Genomic_DNA"/>
</dbReference>
<evidence type="ECO:0000313" key="3">
    <source>
        <dbReference type="Proteomes" id="UP000274922"/>
    </source>
</evidence>
<dbReference type="OrthoDB" id="94039at2759"/>
<proteinExistence type="predicted"/>
<reference evidence="3" key="1">
    <citation type="journal article" date="2018" name="Nat. Microbiol.">
        <title>Leveraging single-cell genomics to expand the fungal tree of life.</title>
        <authorList>
            <person name="Ahrendt S.R."/>
            <person name="Quandt C.A."/>
            <person name="Ciobanu D."/>
            <person name="Clum A."/>
            <person name="Salamov A."/>
            <person name="Andreopoulos B."/>
            <person name="Cheng J.F."/>
            <person name="Woyke T."/>
            <person name="Pelin A."/>
            <person name="Henrissat B."/>
            <person name="Reynolds N.K."/>
            <person name="Benny G.L."/>
            <person name="Smith M.E."/>
            <person name="James T.Y."/>
            <person name="Grigoriev I.V."/>
        </authorList>
    </citation>
    <scope>NUCLEOTIDE SEQUENCE [LARGE SCALE GENOMIC DNA]</scope>
    <source>
        <strain evidence="3">ATCC 52028</strain>
    </source>
</reference>
<dbReference type="Pfam" id="PF12697">
    <property type="entry name" value="Abhydrolase_6"/>
    <property type="match status" value="1"/>
</dbReference>
<accession>A0A4P9XDW8</accession>
<dbReference type="STRING" id="1555241.A0A4P9XDW8"/>
<dbReference type="SUPFAM" id="SSF53474">
    <property type="entry name" value="alpha/beta-Hydrolases"/>
    <property type="match status" value="1"/>
</dbReference>